<dbReference type="Gene3D" id="1.25.40.390">
    <property type="match status" value="2"/>
</dbReference>
<dbReference type="STRING" id="408657.SAMN04487995_3071"/>
<keyword evidence="3" id="KW-0732">Signal</keyword>
<dbReference type="Pfam" id="PF07980">
    <property type="entry name" value="SusD_RagB"/>
    <property type="match status" value="1"/>
</dbReference>
<dbReference type="Pfam" id="PF14322">
    <property type="entry name" value="SusD-like_3"/>
    <property type="match status" value="1"/>
</dbReference>
<keyword evidence="5" id="KW-0998">Cell outer membrane</keyword>
<evidence type="ECO:0000259" key="6">
    <source>
        <dbReference type="Pfam" id="PF07980"/>
    </source>
</evidence>
<organism evidence="8 9">
    <name type="scientific">Dyadobacter koreensis</name>
    <dbReference type="NCBI Taxonomy" id="408657"/>
    <lineage>
        <taxon>Bacteria</taxon>
        <taxon>Pseudomonadati</taxon>
        <taxon>Bacteroidota</taxon>
        <taxon>Cytophagia</taxon>
        <taxon>Cytophagales</taxon>
        <taxon>Spirosomataceae</taxon>
        <taxon>Dyadobacter</taxon>
    </lineage>
</organism>
<gene>
    <name evidence="8" type="ORF">SAMN04487995_3071</name>
</gene>
<evidence type="ECO:0000313" key="8">
    <source>
        <dbReference type="EMBL" id="SEJ02143.1"/>
    </source>
</evidence>
<dbReference type="CDD" id="cd08977">
    <property type="entry name" value="SusD"/>
    <property type="match status" value="1"/>
</dbReference>
<dbReference type="AlphaFoldDB" id="A0A1H6VC35"/>
<dbReference type="PROSITE" id="PS51257">
    <property type="entry name" value="PROKAR_LIPOPROTEIN"/>
    <property type="match status" value="1"/>
</dbReference>
<dbReference type="RefSeq" id="WP_090336272.1">
    <property type="nucleotide sequence ID" value="NZ_FNXY01000004.1"/>
</dbReference>
<accession>A0A1H6VC35</accession>
<dbReference type="OrthoDB" id="621570at2"/>
<proteinExistence type="inferred from homology"/>
<keyword evidence="9" id="KW-1185">Reference proteome</keyword>
<feature type="domain" description="RagB/SusD" evidence="6">
    <location>
        <begin position="334"/>
        <end position="419"/>
    </location>
</feature>
<dbReference type="GO" id="GO:0009279">
    <property type="term" value="C:cell outer membrane"/>
    <property type="evidence" value="ECO:0007669"/>
    <property type="project" value="UniProtKB-SubCell"/>
</dbReference>
<evidence type="ECO:0000256" key="2">
    <source>
        <dbReference type="ARBA" id="ARBA00006275"/>
    </source>
</evidence>
<feature type="domain" description="SusD-like N-terminal" evidence="7">
    <location>
        <begin position="29"/>
        <end position="228"/>
    </location>
</feature>
<evidence type="ECO:0000313" key="9">
    <source>
        <dbReference type="Proteomes" id="UP000199532"/>
    </source>
</evidence>
<dbReference type="EMBL" id="FNXY01000004">
    <property type="protein sequence ID" value="SEJ02143.1"/>
    <property type="molecule type" value="Genomic_DNA"/>
</dbReference>
<dbReference type="InterPro" id="IPR011990">
    <property type="entry name" value="TPR-like_helical_dom_sf"/>
</dbReference>
<dbReference type="SUPFAM" id="SSF48452">
    <property type="entry name" value="TPR-like"/>
    <property type="match status" value="1"/>
</dbReference>
<evidence type="ECO:0000256" key="3">
    <source>
        <dbReference type="ARBA" id="ARBA00022729"/>
    </source>
</evidence>
<comment type="similarity">
    <text evidence="2">Belongs to the SusD family.</text>
</comment>
<name>A0A1H6VC35_9BACT</name>
<keyword evidence="4" id="KW-0472">Membrane</keyword>
<dbReference type="InterPro" id="IPR012944">
    <property type="entry name" value="SusD_RagB_dom"/>
</dbReference>
<dbReference type="InterPro" id="IPR033985">
    <property type="entry name" value="SusD-like_N"/>
</dbReference>
<evidence type="ECO:0000256" key="1">
    <source>
        <dbReference type="ARBA" id="ARBA00004442"/>
    </source>
</evidence>
<evidence type="ECO:0000256" key="4">
    <source>
        <dbReference type="ARBA" id="ARBA00023136"/>
    </source>
</evidence>
<comment type="subcellular location">
    <subcellularLocation>
        <location evidence="1">Cell outer membrane</location>
    </subcellularLocation>
</comment>
<protein>
    <submittedName>
        <fullName evidence="8">SusD family protein</fullName>
    </submittedName>
</protein>
<reference evidence="8 9" key="1">
    <citation type="submission" date="2016-10" db="EMBL/GenBank/DDBJ databases">
        <authorList>
            <person name="de Groot N.N."/>
        </authorList>
    </citation>
    <scope>NUCLEOTIDE SEQUENCE [LARGE SCALE GENOMIC DNA]</scope>
    <source>
        <strain evidence="8 9">DSM 19938</strain>
    </source>
</reference>
<evidence type="ECO:0000256" key="5">
    <source>
        <dbReference type="ARBA" id="ARBA00023237"/>
    </source>
</evidence>
<sequence>MRKLKFHIRYNVALFIIIGLLASSCQSYFLDVEPQQSISDQSVIVDAATAETALLGVYDKLQSGNYYGGDGYQAAAYLAGGDNLWVGTLNYYATFITHTYRSDNTLLNSVWYSIFTVVNGANNVIDKVEKLESKSITEAQRKQFSGEAYVLRSLAYFDLARAWGNVPIVLKPTTAPNDFDGVKQSSKEQVYRQVLEDLTKAEGLLPATTDRNRITLKTVYAFKARVHLYLAEYDKAEEYASKLISDSNYELISWSSFVNSKNSKESVFELAYSTSDKSSHYGAWSSDGYRNQFCPGPSLYNLLQDPATGGDRKILIKNISTSAILNYYVQLLYWRSTGDNPTYIFRIAEQYLIRAEARTKKATPDLTGALADLNAVKTRAKVPAFASTDKSLIEKAIEDERRAEFALEPHRWFDLVRTGRAGTVLGVTDSKKYIFPIPFNDLAADKDLVQNEGY</sequence>
<evidence type="ECO:0000259" key="7">
    <source>
        <dbReference type="Pfam" id="PF14322"/>
    </source>
</evidence>
<dbReference type="Proteomes" id="UP000199532">
    <property type="component" value="Unassembled WGS sequence"/>
</dbReference>